<keyword evidence="2" id="KW-0472">Membrane</keyword>
<name>A0ABV7RW48_9RHOB</name>
<proteinExistence type="predicted"/>
<feature type="transmembrane region" description="Helical" evidence="2">
    <location>
        <begin position="201"/>
        <end position="225"/>
    </location>
</feature>
<organism evidence="3 4">
    <name type="scientific">Paracoccus simplex</name>
    <dbReference type="NCBI Taxonomy" id="2086346"/>
    <lineage>
        <taxon>Bacteria</taxon>
        <taxon>Pseudomonadati</taxon>
        <taxon>Pseudomonadota</taxon>
        <taxon>Alphaproteobacteria</taxon>
        <taxon>Rhodobacterales</taxon>
        <taxon>Paracoccaceae</taxon>
        <taxon>Paracoccus</taxon>
    </lineage>
</organism>
<gene>
    <name evidence="3" type="ORF">ACFOMP_06650</name>
</gene>
<reference evidence="4" key="1">
    <citation type="journal article" date="2019" name="Int. J. Syst. Evol. Microbiol.">
        <title>The Global Catalogue of Microorganisms (GCM) 10K type strain sequencing project: providing services to taxonomists for standard genome sequencing and annotation.</title>
        <authorList>
            <consortium name="The Broad Institute Genomics Platform"/>
            <consortium name="The Broad Institute Genome Sequencing Center for Infectious Disease"/>
            <person name="Wu L."/>
            <person name="Ma J."/>
        </authorList>
    </citation>
    <scope>NUCLEOTIDE SEQUENCE [LARGE SCALE GENOMIC DNA]</scope>
    <source>
        <strain evidence="4">VKM B-3226</strain>
    </source>
</reference>
<feature type="compositionally biased region" description="Low complexity" evidence="1">
    <location>
        <begin position="1"/>
        <end position="12"/>
    </location>
</feature>
<dbReference type="RefSeq" id="WP_379028733.1">
    <property type="nucleotide sequence ID" value="NZ_JBHRXE010000013.1"/>
</dbReference>
<keyword evidence="2" id="KW-0812">Transmembrane</keyword>
<evidence type="ECO:0000313" key="4">
    <source>
        <dbReference type="Proteomes" id="UP001595596"/>
    </source>
</evidence>
<dbReference type="Pfam" id="PF06055">
    <property type="entry name" value="ExoD"/>
    <property type="match status" value="1"/>
</dbReference>
<evidence type="ECO:0000256" key="2">
    <source>
        <dbReference type="SAM" id="Phobius"/>
    </source>
</evidence>
<comment type="caution">
    <text evidence="3">The sequence shown here is derived from an EMBL/GenBank/DDBJ whole genome shotgun (WGS) entry which is preliminary data.</text>
</comment>
<dbReference type="Proteomes" id="UP001595596">
    <property type="component" value="Unassembled WGS sequence"/>
</dbReference>
<evidence type="ECO:0000313" key="3">
    <source>
        <dbReference type="EMBL" id="MFC3569128.1"/>
    </source>
</evidence>
<dbReference type="EMBL" id="JBHRXE010000013">
    <property type="protein sequence ID" value="MFC3569128.1"/>
    <property type="molecule type" value="Genomic_DNA"/>
</dbReference>
<keyword evidence="2" id="KW-1133">Transmembrane helix</keyword>
<feature type="region of interest" description="Disordered" evidence="1">
    <location>
        <begin position="1"/>
        <end position="39"/>
    </location>
</feature>
<dbReference type="PANTHER" id="PTHR41795">
    <property type="entry name" value="EXOPOLYSACCHARIDE SYNTHESIS PROTEIN"/>
    <property type="match status" value="1"/>
</dbReference>
<protein>
    <submittedName>
        <fullName evidence="3">Exopolysaccharide biosynthesis protein</fullName>
    </submittedName>
</protein>
<feature type="compositionally biased region" description="Pro residues" evidence="1">
    <location>
        <begin position="13"/>
        <end position="26"/>
    </location>
</feature>
<evidence type="ECO:0000256" key="1">
    <source>
        <dbReference type="SAM" id="MobiDB-lite"/>
    </source>
</evidence>
<dbReference type="PIRSF" id="PIRSF033239">
    <property type="entry name" value="ExoD"/>
    <property type="match status" value="1"/>
</dbReference>
<accession>A0ABV7RW48</accession>
<keyword evidence="4" id="KW-1185">Reference proteome</keyword>
<dbReference type="PANTHER" id="PTHR41795:SF1">
    <property type="entry name" value="EXOPOLYSACCHARIDE SYNTHESIS PROTEIN"/>
    <property type="match status" value="1"/>
</dbReference>
<sequence>MPWPSTPSSSKPPAGPPPAGPPPAGPPSSGGEGSEPPHKQRLSGFLAAVAGDDTRERISVADLLALLKGRAIAVLLVLFAFPNALPAPPGTSGILGLPLIYLSFQMMADRPPWLPGFIAGRSVARADFASVVARCAPFLAKAERLLSPRLPALTRPVAVRLTGALCLGLSLVLLLPIPLGNMLPGLAICVLALGVLERDGLWIIVGQLLALAGFAVVWGVIWAFLRAFALLLAAPAEAAAPMVI</sequence>
<dbReference type="InterPro" id="IPR010331">
    <property type="entry name" value="ExoD"/>
</dbReference>